<proteinExistence type="inferred from homology"/>
<keyword evidence="6" id="KW-1185">Reference proteome</keyword>
<evidence type="ECO:0000256" key="1">
    <source>
        <dbReference type="ARBA" id="ARBA00006926"/>
    </source>
</evidence>
<evidence type="ECO:0000256" key="4">
    <source>
        <dbReference type="RuleBase" id="RU000499"/>
    </source>
</evidence>
<accession>A0A1C2G388</accession>
<dbReference type="PROSITE" id="PS00460">
    <property type="entry name" value="GLUTATHIONE_PEROXID_1"/>
    <property type="match status" value="1"/>
</dbReference>
<dbReference type="InterPro" id="IPR036249">
    <property type="entry name" value="Thioredoxin-like_sf"/>
</dbReference>
<dbReference type="STRING" id="163359.A9R16_08840"/>
<keyword evidence="2 4" id="KW-0575">Peroxidase</keyword>
<dbReference type="InterPro" id="IPR000889">
    <property type="entry name" value="Glutathione_peroxidase"/>
</dbReference>
<keyword evidence="3 4" id="KW-0560">Oxidoreductase</keyword>
<dbReference type="GO" id="GO:0004601">
    <property type="term" value="F:peroxidase activity"/>
    <property type="evidence" value="ECO:0007669"/>
    <property type="project" value="UniProtKB-KW"/>
</dbReference>
<dbReference type="Proteomes" id="UP000253250">
    <property type="component" value="Unassembled WGS sequence"/>
</dbReference>
<dbReference type="Pfam" id="PF00255">
    <property type="entry name" value="GSHPx"/>
    <property type="match status" value="1"/>
</dbReference>
<dbReference type="OrthoDB" id="9785502at2"/>
<dbReference type="PIRSF" id="PIRSF000303">
    <property type="entry name" value="Glutathion_perox"/>
    <property type="match status" value="1"/>
</dbReference>
<dbReference type="PANTHER" id="PTHR11592">
    <property type="entry name" value="GLUTATHIONE PEROXIDASE"/>
    <property type="match status" value="1"/>
</dbReference>
<gene>
    <name evidence="5" type="ORF">C4900_11025</name>
</gene>
<sequence length="169" mass="18693">MNKSAQAALPLYDLQVRTAEGGVQDLGAYRGHVLLIVNVASGCGFTPQYMGLEQLHRRYREQGLVVLGFPCNQFGGQEPAADAEIQAFCRQRYDVTFPVFAKIEVNGAHADPLFQWLTARAPGLFGTRAIKWNFTKFLVGRAGQVLGRYAPRTRPEALARPLTRALRSS</sequence>
<dbReference type="Gene3D" id="3.40.30.10">
    <property type="entry name" value="Glutaredoxin"/>
    <property type="match status" value="1"/>
</dbReference>
<dbReference type="FunFam" id="3.40.30.10:FF:000010">
    <property type="entry name" value="Glutathione peroxidase"/>
    <property type="match status" value="1"/>
</dbReference>
<dbReference type="CDD" id="cd00340">
    <property type="entry name" value="GSH_Peroxidase"/>
    <property type="match status" value="1"/>
</dbReference>
<dbReference type="EMBL" id="PSYR01000002">
    <property type="protein sequence ID" value="RCN56360.1"/>
    <property type="molecule type" value="Genomic_DNA"/>
</dbReference>
<dbReference type="AlphaFoldDB" id="A0A1C2G388"/>
<dbReference type="PANTHER" id="PTHR11592:SF78">
    <property type="entry name" value="GLUTATHIONE PEROXIDASE"/>
    <property type="match status" value="1"/>
</dbReference>
<evidence type="ECO:0000256" key="3">
    <source>
        <dbReference type="ARBA" id="ARBA00023002"/>
    </source>
</evidence>
<dbReference type="InterPro" id="IPR029759">
    <property type="entry name" value="GPX_AS"/>
</dbReference>
<organism evidence="5 6">
    <name type="scientific">Acidiferrobacter thiooxydans</name>
    <dbReference type="NCBI Taxonomy" id="163359"/>
    <lineage>
        <taxon>Bacteria</taxon>
        <taxon>Pseudomonadati</taxon>
        <taxon>Pseudomonadota</taxon>
        <taxon>Gammaproteobacteria</taxon>
        <taxon>Acidiferrobacterales</taxon>
        <taxon>Acidiferrobacteraceae</taxon>
        <taxon>Acidiferrobacter</taxon>
    </lineage>
</organism>
<reference evidence="5 6" key="1">
    <citation type="submission" date="2018-02" db="EMBL/GenBank/DDBJ databases">
        <title>Insights into the biology of acidophilic members of the Acidiferrobacteraceae family derived from comparative genomic analyses.</title>
        <authorList>
            <person name="Issotta F."/>
            <person name="Thyssen C."/>
            <person name="Mena C."/>
            <person name="Moya A."/>
            <person name="Bellenberg S."/>
            <person name="Sproer C."/>
            <person name="Covarrubias P.C."/>
            <person name="Sand W."/>
            <person name="Quatrini R."/>
            <person name="Vera M."/>
        </authorList>
    </citation>
    <scope>NUCLEOTIDE SEQUENCE [LARGE SCALE GENOMIC DNA]</scope>
    <source>
        <strain evidence="6">m-1</strain>
    </source>
</reference>
<dbReference type="SUPFAM" id="SSF52833">
    <property type="entry name" value="Thioredoxin-like"/>
    <property type="match status" value="1"/>
</dbReference>
<dbReference type="PROSITE" id="PS00763">
    <property type="entry name" value="GLUTATHIONE_PEROXID_2"/>
    <property type="match status" value="1"/>
</dbReference>
<evidence type="ECO:0000313" key="6">
    <source>
        <dbReference type="Proteomes" id="UP000253250"/>
    </source>
</evidence>
<comment type="similarity">
    <text evidence="1 4">Belongs to the glutathione peroxidase family.</text>
</comment>
<protein>
    <recommendedName>
        <fullName evidence="4">Glutathione peroxidase</fullName>
    </recommendedName>
</protein>
<dbReference type="PRINTS" id="PR01011">
    <property type="entry name" value="GLUTPROXDASE"/>
</dbReference>
<comment type="caution">
    <text evidence="5">The sequence shown here is derived from an EMBL/GenBank/DDBJ whole genome shotgun (WGS) entry which is preliminary data.</text>
</comment>
<dbReference type="PROSITE" id="PS51355">
    <property type="entry name" value="GLUTATHIONE_PEROXID_3"/>
    <property type="match status" value="1"/>
</dbReference>
<dbReference type="GO" id="GO:0034599">
    <property type="term" value="P:cellular response to oxidative stress"/>
    <property type="evidence" value="ECO:0007669"/>
    <property type="project" value="TreeGrafter"/>
</dbReference>
<dbReference type="InterPro" id="IPR029760">
    <property type="entry name" value="GPX_CS"/>
</dbReference>
<evidence type="ECO:0000313" key="5">
    <source>
        <dbReference type="EMBL" id="RCN56360.1"/>
    </source>
</evidence>
<evidence type="ECO:0000256" key="2">
    <source>
        <dbReference type="ARBA" id="ARBA00022559"/>
    </source>
</evidence>
<name>A0A1C2G388_9GAMM</name>
<dbReference type="RefSeq" id="WP_065969197.1">
    <property type="nucleotide sequence ID" value="NZ_CP080624.1"/>
</dbReference>